<dbReference type="PRINTS" id="PR00080">
    <property type="entry name" value="SDRFAMILY"/>
</dbReference>
<dbReference type="Proteomes" id="UP001144805">
    <property type="component" value="Unassembled WGS sequence"/>
</dbReference>
<organism evidence="4 5">
    <name type="scientific">Kaistia nematophila</name>
    <dbReference type="NCBI Taxonomy" id="2994654"/>
    <lineage>
        <taxon>Bacteria</taxon>
        <taxon>Pseudomonadati</taxon>
        <taxon>Pseudomonadota</taxon>
        <taxon>Alphaproteobacteria</taxon>
        <taxon>Hyphomicrobiales</taxon>
        <taxon>Kaistiaceae</taxon>
        <taxon>Kaistia</taxon>
    </lineage>
</organism>
<dbReference type="FunFam" id="3.40.50.720:FF:000084">
    <property type="entry name" value="Short-chain dehydrogenase reductase"/>
    <property type="match status" value="1"/>
</dbReference>
<dbReference type="InterPro" id="IPR002347">
    <property type="entry name" value="SDR_fam"/>
</dbReference>
<dbReference type="Gene3D" id="3.40.50.720">
    <property type="entry name" value="NAD(P)-binding Rossmann-like Domain"/>
    <property type="match status" value="1"/>
</dbReference>
<keyword evidence="2" id="KW-0560">Oxidoreductase</keyword>
<evidence type="ECO:0000313" key="4">
    <source>
        <dbReference type="EMBL" id="MCX5568070.1"/>
    </source>
</evidence>
<keyword evidence="5" id="KW-1185">Reference proteome</keyword>
<dbReference type="InterPro" id="IPR020904">
    <property type="entry name" value="Sc_DH/Rdtase_CS"/>
</dbReference>
<dbReference type="PANTHER" id="PTHR42760">
    <property type="entry name" value="SHORT-CHAIN DEHYDROGENASES/REDUCTASES FAMILY MEMBER"/>
    <property type="match status" value="1"/>
</dbReference>
<evidence type="ECO:0000313" key="5">
    <source>
        <dbReference type="Proteomes" id="UP001144805"/>
    </source>
</evidence>
<dbReference type="AlphaFoldDB" id="A0A9X3IKQ8"/>
<comment type="similarity">
    <text evidence="1 3">Belongs to the short-chain dehydrogenases/reductases (SDR) family.</text>
</comment>
<evidence type="ECO:0000256" key="2">
    <source>
        <dbReference type="ARBA" id="ARBA00023002"/>
    </source>
</evidence>
<dbReference type="PRINTS" id="PR00081">
    <property type="entry name" value="GDHRDH"/>
</dbReference>
<comment type="caution">
    <text evidence="4">The sequence shown here is derived from an EMBL/GenBank/DDBJ whole genome shotgun (WGS) entry which is preliminary data.</text>
</comment>
<dbReference type="SUPFAM" id="SSF51735">
    <property type="entry name" value="NAD(P)-binding Rossmann-fold domains"/>
    <property type="match status" value="1"/>
</dbReference>
<dbReference type="PROSITE" id="PS00061">
    <property type="entry name" value="ADH_SHORT"/>
    <property type="match status" value="1"/>
</dbReference>
<name>A0A9X3IKQ8_9HYPH</name>
<dbReference type="CDD" id="cd05233">
    <property type="entry name" value="SDR_c"/>
    <property type="match status" value="1"/>
</dbReference>
<accession>A0A9X3IKQ8</accession>
<gene>
    <name evidence="4" type="ORF">OSH07_02565</name>
</gene>
<protein>
    <submittedName>
        <fullName evidence="4">SDR family NAD(P)-dependent oxidoreductase</fullName>
    </submittedName>
</protein>
<evidence type="ECO:0000256" key="3">
    <source>
        <dbReference type="RuleBase" id="RU000363"/>
    </source>
</evidence>
<proteinExistence type="inferred from homology"/>
<dbReference type="EMBL" id="JAPKNK010000001">
    <property type="protein sequence ID" value="MCX5568070.1"/>
    <property type="molecule type" value="Genomic_DNA"/>
</dbReference>
<evidence type="ECO:0000256" key="1">
    <source>
        <dbReference type="ARBA" id="ARBA00006484"/>
    </source>
</evidence>
<dbReference type="PANTHER" id="PTHR42760:SF115">
    <property type="entry name" value="3-OXOACYL-[ACYL-CARRIER-PROTEIN] REDUCTASE FABG"/>
    <property type="match status" value="1"/>
</dbReference>
<sequence length="279" mass="29302">MSKYVTRRPDKALPLRKSRVFPVHAGKGFIVTGGSGGIGRAIAELLIAQEARVVIADLRQETVDATVEALGGAAGGCFGIAMDVASEASVADGVAKAIDLLGRVDGLVNCAAIVLHSDPLAISRSDWQRQFEINLFGAYDISRLVAAHMIEHDIQGAIVSIASEAGKKGHVESLAYSASKAGVISMTRMLSEALAPYDINVNCVCPGGVATPMLKEVSEAYSEFTAEPAPAIFDKMLSAQLVRHLQPVEVARVTSFLLGDDAILVRGQAVNADAGETPY</sequence>
<dbReference type="InterPro" id="IPR036291">
    <property type="entry name" value="NAD(P)-bd_dom_sf"/>
</dbReference>
<dbReference type="RefSeq" id="WP_266337032.1">
    <property type="nucleotide sequence ID" value="NZ_JAPKNK010000001.1"/>
</dbReference>
<dbReference type="Pfam" id="PF00106">
    <property type="entry name" value="adh_short"/>
    <property type="match status" value="1"/>
</dbReference>
<reference evidence="4" key="1">
    <citation type="submission" date="2022-11" db="EMBL/GenBank/DDBJ databases">
        <title>Biodiversity and phylogenetic relationships of bacteria.</title>
        <authorList>
            <person name="Machado R.A.R."/>
            <person name="Bhat A."/>
            <person name="Loulou A."/>
            <person name="Kallel S."/>
        </authorList>
    </citation>
    <scope>NUCLEOTIDE SEQUENCE</scope>
    <source>
        <strain evidence="4">K-TC2</strain>
    </source>
</reference>
<dbReference type="GO" id="GO:0016616">
    <property type="term" value="F:oxidoreductase activity, acting on the CH-OH group of donors, NAD or NADP as acceptor"/>
    <property type="evidence" value="ECO:0007669"/>
    <property type="project" value="TreeGrafter"/>
</dbReference>